<evidence type="ECO:0000256" key="9">
    <source>
        <dbReference type="ARBA" id="ARBA00023136"/>
    </source>
</evidence>
<comment type="caution">
    <text evidence="11">The sequence shown here is derived from an EMBL/GenBank/DDBJ whole genome shotgun (WGS) entry which is preliminary data.</text>
</comment>
<evidence type="ECO:0000256" key="6">
    <source>
        <dbReference type="ARBA" id="ARBA00022729"/>
    </source>
</evidence>
<evidence type="ECO:0000313" key="12">
    <source>
        <dbReference type="Proteomes" id="UP000659388"/>
    </source>
</evidence>
<keyword evidence="10" id="KW-0998">Cell outer membrane</keyword>
<evidence type="ECO:0000256" key="10">
    <source>
        <dbReference type="ARBA" id="ARBA00023237"/>
    </source>
</evidence>
<evidence type="ECO:0000256" key="2">
    <source>
        <dbReference type="ARBA" id="ARBA00022448"/>
    </source>
</evidence>
<dbReference type="EMBL" id="JAESIY010000004">
    <property type="protein sequence ID" value="MBL3656385.1"/>
    <property type="molecule type" value="Genomic_DNA"/>
</dbReference>
<dbReference type="RefSeq" id="WP_202244168.1">
    <property type="nucleotide sequence ID" value="NZ_JAESIY010000004.1"/>
</dbReference>
<accession>A0A937F8U2</accession>
<dbReference type="GO" id="GO:0009279">
    <property type="term" value="C:cell outer membrane"/>
    <property type="evidence" value="ECO:0007669"/>
    <property type="project" value="UniProtKB-SubCell"/>
</dbReference>
<keyword evidence="5" id="KW-0812">Transmembrane</keyword>
<evidence type="ECO:0000256" key="7">
    <source>
        <dbReference type="ARBA" id="ARBA00023004"/>
    </source>
</evidence>
<keyword evidence="11" id="KW-0675">Receptor</keyword>
<comment type="subcellular location">
    <subcellularLocation>
        <location evidence="1">Cell outer membrane</location>
        <topology evidence="1">Multi-pass membrane protein</topology>
    </subcellularLocation>
</comment>
<evidence type="ECO:0000256" key="1">
    <source>
        <dbReference type="ARBA" id="ARBA00004571"/>
    </source>
</evidence>
<dbReference type="InterPro" id="IPR039426">
    <property type="entry name" value="TonB-dep_rcpt-like"/>
</dbReference>
<evidence type="ECO:0000256" key="3">
    <source>
        <dbReference type="ARBA" id="ARBA00022452"/>
    </source>
</evidence>
<sequence length="747" mass="84666">MNKFQIIIIAMCFCFTMQKSWGQERELSASDSVKLKQKISKDKPKEGGDRNVMLNAASNTGPRDVNIGLPPSVGGITILENDLPAVYYFWPELPNRTWRPSVSLERTGLLKMDELATSMGDLGFAVNSYTQTGTKDFQFKGKVSGSHYGWIQGDVNVSGPISKNGWSYSAGAFLNYDPDTYDLKSVRNADETKIFRAGITKYFKDNKGKITAAYKYANSYSVTNYALFRYKEGGEAKELDGFTFGKGSFVVNDGKYRFKDLMTGEYYTADIDGNEATTESHNIDIFGNYQLNNGWDFQYSTRYHSAKTSLLYQIPLSITESVDASAGYTYANTGDAYTGNVATQLAMNSPNIPTKTLMGRFSLNKTIKNHELQLGVLEQYYHVDDYHSNRSFFYQTVEDQPSKLISPNTDEFGFFGYNTGGEFYRGSENKLSFFGTDNWKVNDKFNLSYGVHIRYHHINGDFAREAVNTSTIMNEEQTASFDEGWLQLGGKINANYNLTKNFGLIGNFLYTEENGRLNDFSTSFVPNLKSRKSPLGAFGVFWNTPFLSLVSQATYLYKNNYLQRFNFVNPVNSSESQNGSVNYDIQTIGWTTDLVLTPFKGFRLHYLITLQDPVYKKFNFSAFGDDYNYSDNNVLQISKTLMEIDPSYTFGNWRIWASFRYFSRQYASLTNVLYFKARWENFGGVNYKLNDHVDLGATVVNFLNQRGAKGTINGSELITDPSQYYGQLLTSSYIRPFTVQASVSVHF</sequence>
<name>A0A937F8U2_9BACT</name>
<evidence type="ECO:0000256" key="5">
    <source>
        <dbReference type="ARBA" id="ARBA00022692"/>
    </source>
</evidence>
<evidence type="ECO:0000313" key="11">
    <source>
        <dbReference type="EMBL" id="MBL3656385.1"/>
    </source>
</evidence>
<proteinExistence type="predicted"/>
<gene>
    <name evidence="11" type="ORF">JL102_09610</name>
</gene>
<dbReference type="Proteomes" id="UP000659388">
    <property type="component" value="Unassembled WGS sequence"/>
</dbReference>
<evidence type="ECO:0000256" key="4">
    <source>
        <dbReference type="ARBA" id="ARBA00022496"/>
    </source>
</evidence>
<keyword evidence="9" id="KW-0472">Membrane</keyword>
<dbReference type="GO" id="GO:0015344">
    <property type="term" value="F:siderophore uptake transmembrane transporter activity"/>
    <property type="evidence" value="ECO:0007669"/>
    <property type="project" value="TreeGrafter"/>
</dbReference>
<keyword evidence="6" id="KW-0732">Signal</keyword>
<dbReference type="InterPro" id="IPR036942">
    <property type="entry name" value="Beta-barrel_TonB_sf"/>
</dbReference>
<keyword evidence="2" id="KW-0813">Transport</keyword>
<keyword evidence="12" id="KW-1185">Reference proteome</keyword>
<dbReference type="SUPFAM" id="SSF56935">
    <property type="entry name" value="Porins"/>
    <property type="match status" value="1"/>
</dbReference>
<keyword evidence="3" id="KW-1134">Transmembrane beta strand</keyword>
<reference evidence="11" key="1">
    <citation type="submission" date="2021-01" db="EMBL/GenBank/DDBJ databases">
        <title>Fulvivirga kasyanovii gen. nov., sp nov., a novel member of the phylum Bacteroidetes isolated from seawater in a mussel farm.</title>
        <authorList>
            <person name="Zhao L.-H."/>
            <person name="Wang Z.-J."/>
        </authorList>
    </citation>
    <scope>NUCLEOTIDE SEQUENCE</scope>
    <source>
        <strain evidence="11">2943</strain>
    </source>
</reference>
<keyword evidence="4" id="KW-0410">Iron transport</keyword>
<dbReference type="Gene3D" id="2.40.170.20">
    <property type="entry name" value="TonB-dependent receptor, beta-barrel domain"/>
    <property type="match status" value="1"/>
</dbReference>
<keyword evidence="8" id="KW-0406">Ion transport</keyword>
<evidence type="ECO:0000256" key="8">
    <source>
        <dbReference type="ARBA" id="ARBA00023065"/>
    </source>
</evidence>
<organism evidence="11 12">
    <name type="scientific">Fulvivirga sediminis</name>
    <dbReference type="NCBI Taxonomy" id="2803949"/>
    <lineage>
        <taxon>Bacteria</taxon>
        <taxon>Pseudomonadati</taxon>
        <taxon>Bacteroidota</taxon>
        <taxon>Cytophagia</taxon>
        <taxon>Cytophagales</taxon>
        <taxon>Fulvivirgaceae</taxon>
        <taxon>Fulvivirga</taxon>
    </lineage>
</organism>
<protein>
    <submittedName>
        <fullName evidence="11">TonB-dependent receptor</fullName>
    </submittedName>
</protein>
<dbReference type="PANTHER" id="PTHR32552">
    <property type="entry name" value="FERRICHROME IRON RECEPTOR-RELATED"/>
    <property type="match status" value="1"/>
</dbReference>
<dbReference type="PANTHER" id="PTHR32552:SF89">
    <property type="entry name" value="CATECHOLATE SIDEROPHORE RECEPTOR FIU"/>
    <property type="match status" value="1"/>
</dbReference>
<dbReference type="AlphaFoldDB" id="A0A937F8U2"/>
<keyword evidence="7" id="KW-0408">Iron</keyword>